<reference evidence="3" key="2">
    <citation type="submission" date="2022-01" db="EMBL/GenBank/DDBJ databases">
        <authorList>
            <person name="Yamashiro T."/>
            <person name="Shiraishi A."/>
            <person name="Satake H."/>
            <person name="Nakayama K."/>
        </authorList>
    </citation>
    <scope>NUCLEOTIDE SEQUENCE</scope>
</reference>
<proteinExistence type="predicted"/>
<dbReference type="PANTHER" id="PTHR48258:SF9">
    <property type="entry name" value="OS01G0348150 PROTEIN"/>
    <property type="match status" value="1"/>
</dbReference>
<dbReference type="Pfam" id="PF13952">
    <property type="entry name" value="DUF4216"/>
    <property type="match status" value="1"/>
</dbReference>
<dbReference type="EMBL" id="BQNB010009709">
    <property type="protein sequence ID" value="GJS67329.1"/>
    <property type="molecule type" value="Genomic_DNA"/>
</dbReference>
<comment type="caution">
    <text evidence="3">The sequence shown here is derived from an EMBL/GenBank/DDBJ whole genome shotgun (WGS) entry which is preliminary data.</text>
</comment>
<evidence type="ECO:0000259" key="1">
    <source>
        <dbReference type="Pfam" id="PF13952"/>
    </source>
</evidence>
<gene>
    <name evidence="3" type="ORF">Tco_0681893</name>
</gene>
<evidence type="ECO:0008006" key="5">
    <source>
        <dbReference type="Google" id="ProtNLM"/>
    </source>
</evidence>
<organism evidence="3 4">
    <name type="scientific">Tanacetum coccineum</name>
    <dbReference type="NCBI Taxonomy" id="301880"/>
    <lineage>
        <taxon>Eukaryota</taxon>
        <taxon>Viridiplantae</taxon>
        <taxon>Streptophyta</taxon>
        <taxon>Embryophyta</taxon>
        <taxon>Tracheophyta</taxon>
        <taxon>Spermatophyta</taxon>
        <taxon>Magnoliopsida</taxon>
        <taxon>eudicotyledons</taxon>
        <taxon>Gunneridae</taxon>
        <taxon>Pentapetalae</taxon>
        <taxon>asterids</taxon>
        <taxon>campanulids</taxon>
        <taxon>Asterales</taxon>
        <taxon>Asteraceae</taxon>
        <taxon>Asteroideae</taxon>
        <taxon>Anthemideae</taxon>
        <taxon>Anthemidinae</taxon>
        <taxon>Tanacetum</taxon>
    </lineage>
</organism>
<evidence type="ECO:0000313" key="4">
    <source>
        <dbReference type="Proteomes" id="UP001151760"/>
    </source>
</evidence>
<evidence type="ECO:0000259" key="2">
    <source>
        <dbReference type="Pfam" id="PF13960"/>
    </source>
</evidence>
<reference evidence="3" key="1">
    <citation type="journal article" date="2022" name="Int. J. Mol. Sci.">
        <title>Draft Genome of Tanacetum Coccineum: Genomic Comparison of Closely Related Tanacetum-Family Plants.</title>
        <authorList>
            <person name="Yamashiro T."/>
            <person name="Shiraishi A."/>
            <person name="Nakayama K."/>
            <person name="Satake H."/>
        </authorList>
    </citation>
    <scope>NUCLEOTIDE SEQUENCE</scope>
</reference>
<feature type="domain" description="DUF4218" evidence="2">
    <location>
        <begin position="433"/>
        <end position="535"/>
    </location>
</feature>
<accession>A0ABQ4XPM6</accession>
<sequence length="831" mass="96004">MSDNVEDTTGDNDQENIQTLLEKSQKPLYASCTKFSVLSGVLRLFGVKAKHRWTDTSFTDLLEAVHEMLPDGNELPLSLYQAKKMMCPTELEVERIHACPNDCILYRDTYANIHRCPICKESRYKSETKISENEMKYGPPAKILWYLPIIPRLKQLFANEKDAKLLRWHSDERKKDGKLRHVADSPQWRKINNKHDEFGGEIRNIRFGLSSDGINPFGNMSSKHSTWPVLLCVYNLPPWLCMKRKYIMMSLLIEGPKQPGNDIDVYLAPLIDDLKTLWDKGVKVYDAYKRETFTLRAMIFCTISDFPAYGNLSGYSTKGKFACPVCEDQTSSRWLPNCKKTVFMGHRRSLVRNHPYRKMKREFDGTTEYGRVPSSYPANIKKLVSVQDCKLVGMKSHDCHVFMTHMIPIAIRGLLPNNVRHTITKLCLFFNMIHSKVIDLEVLDSWQSDIILTLCELEMYFPPSFFDVMVHLVSHIIAEIKACGLVYLHYMYPFERYMGVLKGYVRNQVRPEGSIITGYLAEELIEFGNDVMKGVRNIGIPHSRHEGRLAGVGTIGLRMIDPDRDALKVAHSVVLQHMTCLTSYIEQHKQMLRVTHRGRTNKWYQSKHNEEFSYWLKDIVTENLGKPNVDKTVERLGEGPRCVVRSYQGYDINGYTFYTEMQDEKSTVQNSRVTLIASTMEFDRSNHDAMATIAKNSFYGVIQEIWELDYNTFTIPLFKCKWVTNNARGVMVDEIGFTLVDLSTDGYTSDPFILAKLATQVFYVKDLSKSRWHIVLHGKRRILGVENVVDEDEYDQFDELPPFTNDVPPLDDDTMEITYLRSDHNEGLWVE</sequence>
<dbReference type="InterPro" id="IPR025452">
    <property type="entry name" value="DUF4218"/>
</dbReference>
<dbReference type="PANTHER" id="PTHR48258">
    <property type="entry name" value="DUF4218 DOMAIN-CONTAINING PROTEIN-RELATED"/>
    <property type="match status" value="1"/>
</dbReference>
<protein>
    <recommendedName>
        <fullName evidence="5">Transposase</fullName>
    </recommendedName>
</protein>
<feature type="domain" description="DUF4216" evidence="1">
    <location>
        <begin position="706"/>
        <end position="775"/>
    </location>
</feature>
<dbReference type="InterPro" id="IPR004242">
    <property type="entry name" value="Transposase_21"/>
</dbReference>
<keyword evidence="4" id="KW-1185">Reference proteome</keyword>
<dbReference type="InterPro" id="IPR025312">
    <property type="entry name" value="DUF4216"/>
</dbReference>
<name>A0ABQ4XPM6_9ASTR</name>
<evidence type="ECO:0000313" key="3">
    <source>
        <dbReference type="EMBL" id="GJS67329.1"/>
    </source>
</evidence>
<dbReference type="Pfam" id="PF02992">
    <property type="entry name" value="Transposase_21"/>
    <property type="match status" value="1"/>
</dbReference>
<dbReference type="Proteomes" id="UP001151760">
    <property type="component" value="Unassembled WGS sequence"/>
</dbReference>
<dbReference type="Pfam" id="PF13960">
    <property type="entry name" value="DUF4218"/>
    <property type="match status" value="1"/>
</dbReference>